<dbReference type="OrthoDB" id="6781249at2759"/>
<comment type="caution">
    <text evidence="1">The sequence shown here is derived from an EMBL/GenBank/DDBJ whole genome shotgun (WGS) entry which is preliminary data.</text>
</comment>
<reference evidence="1 2" key="1">
    <citation type="journal article" date="2019" name="Sci. Rep.">
        <title>Orb-weaving spider Araneus ventricosus genome elucidates the spidroin gene catalogue.</title>
        <authorList>
            <person name="Kono N."/>
            <person name="Nakamura H."/>
            <person name="Ohtoshi R."/>
            <person name="Moran D.A.P."/>
            <person name="Shinohara A."/>
            <person name="Yoshida Y."/>
            <person name="Fujiwara M."/>
            <person name="Mori M."/>
            <person name="Tomita M."/>
            <person name="Arakawa K."/>
        </authorList>
    </citation>
    <scope>NUCLEOTIDE SEQUENCE [LARGE SCALE GENOMIC DNA]</scope>
</reference>
<evidence type="ECO:0000313" key="1">
    <source>
        <dbReference type="EMBL" id="GBL72453.1"/>
    </source>
</evidence>
<name>A0A4Y1ZY93_ARAVE</name>
<gene>
    <name evidence="1" type="ORF">AVEN_115373_1</name>
</gene>
<evidence type="ECO:0000313" key="2">
    <source>
        <dbReference type="Proteomes" id="UP000499080"/>
    </source>
</evidence>
<proteinExistence type="predicted"/>
<dbReference type="EMBL" id="BGPR01000001">
    <property type="protein sequence ID" value="GBL72453.1"/>
    <property type="molecule type" value="Genomic_DNA"/>
</dbReference>
<keyword evidence="2" id="KW-1185">Reference proteome</keyword>
<sequence>MLSHKPVRRCSQYKAVADEHNLNNRRYAAFLKSSAKIKADLSQFHQPKQRRSNTRLAMGFCFCTFNGTCTKGAPLEEEEALELDHILEKHGYI</sequence>
<organism evidence="1 2">
    <name type="scientific">Araneus ventricosus</name>
    <name type="common">Orbweaver spider</name>
    <name type="synonym">Epeira ventricosa</name>
    <dbReference type="NCBI Taxonomy" id="182803"/>
    <lineage>
        <taxon>Eukaryota</taxon>
        <taxon>Metazoa</taxon>
        <taxon>Ecdysozoa</taxon>
        <taxon>Arthropoda</taxon>
        <taxon>Chelicerata</taxon>
        <taxon>Arachnida</taxon>
        <taxon>Araneae</taxon>
        <taxon>Araneomorphae</taxon>
        <taxon>Entelegynae</taxon>
        <taxon>Araneoidea</taxon>
        <taxon>Araneidae</taxon>
        <taxon>Araneus</taxon>
    </lineage>
</organism>
<protein>
    <submittedName>
        <fullName evidence="1">Uncharacterized protein</fullName>
    </submittedName>
</protein>
<dbReference type="AlphaFoldDB" id="A0A4Y1ZY93"/>
<dbReference type="Proteomes" id="UP000499080">
    <property type="component" value="Unassembled WGS sequence"/>
</dbReference>
<accession>A0A4Y1ZY93</accession>